<sequence length="87" mass="10176">MPIDARDVNTPDNWIPRNPYLIRLPFNCEHCSLMYFRGVFPLPTPMENGFTTPSDLHYVRQMFSFHDRNHGAVPQLSWDARRVQVSG</sequence>
<evidence type="ECO:0000313" key="2">
    <source>
        <dbReference type="Proteomes" id="UP000274822"/>
    </source>
</evidence>
<gene>
    <name evidence="1" type="ORF">BC938DRAFT_478788</name>
</gene>
<evidence type="ECO:0000313" key="1">
    <source>
        <dbReference type="EMBL" id="RUS30907.1"/>
    </source>
</evidence>
<dbReference type="Proteomes" id="UP000274822">
    <property type="component" value="Unassembled WGS sequence"/>
</dbReference>
<name>A0A433QMA8_9FUNG</name>
<dbReference type="EMBL" id="RBNJ01003455">
    <property type="protein sequence ID" value="RUS30907.1"/>
    <property type="molecule type" value="Genomic_DNA"/>
</dbReference>
<protein>
    <submittedName>
        <fullName evidence="1">Uncharacterized protein</fullName>
    </submittedName>
</protein>
<proteinExistence type="predicted"/>
<accession>A0A433QMA8</accession>
<dbReference type="AlphaFoldDB" id="A0A433QMA8"/>
<organism evidence="1 2">
    <name type="scientific">Jimgerdemannia flammicorona</name>
    <dbReference type="NCBI Taxonomy" id="994334"/>
    <lineage>
        <taxon>Eukaryota</taxon>
        <taxon>Fungi</taxon>
        <taxon>Fungi incertae sedis</taxon>
        <taxon>Mucoromycota</taxon>
        <taxon>Mucoromycotina</taxon>
        <taxon>Endogonomycetes</taxon>
        <taxon>Endogonales</taxon>
        <taxon>Endogonaceae</taxon>
        <taxon>Jimgerdemannia</taxon>
    </lineage>
</organism>
<reference evidence="1 2" key="1">
    <citation type="journal article" date="2018" name="New Phytol.">
        <title>Phylogenomics of Endogonaceae and evolution of mycorrhizas within Mucoromycota.</title>
        <authorList>
            <person name="Chang Y."/>
            <person name="Desiro A."/>
            <person name="Na H."/>
            <person name="Sandor L."/>
            <person name="Lipzen A."/>
            <person name="Clum A."/>
            <person name="Barry K."/>
            <person name="Grigoriev I.V."/>
            <person name="Martin F.M."/>
            <person name="Stajich J.E."/>
            <person name="Smith M.E."/>
            <person name="Bonito G."/>
            <person name="Spatafora J.W."/>
        </authorList>
    </citation>
    <scope>NUCLEOTIDE SEQUENCE [LARGE SCALE GENOMIC DNA]</scope>
    <source>
        <strain evidence="1 2">AD002</strain>
    </source>
</reference>
<keyword evidence="2" id="KW-1185">Reference proteome</keyword>
<comment type="caution">
    <text evidence="1">The sequence shown here is derived from an EMBL/GenBank/DDBJ whole genome shotgun (WGS) entry which is preliminary data.</text>
</comment>